<comment type="caution">
    <text evidence="2">The sequence shown here is derived from an EMBL/GenBank/DDBJ whole genome shotgun (WGS) entry which is preliminary data.</text>
</comment>
<reference evidence="2 3" key="1">
    <citation type="journal article" date="2024" name="BMC Genomics">
        <title>Genome assembly of redclaw crayfish (Cherax quadricarinatus) provides insights into its immune adaptation and hypoxia tolerance.</title>
        <authorList>
            <person name="Liu Z."/>
            <person name="Zheng J."/>
            <person name="Li H."/>
            <person name="Fang K."/>
            <person name="Wang S."/>
            <person name="He J."/>
            <person name="Zhou D."/>
            <person name="Weng S."/>
            <person name="Chi M."/>
            <person name="Gu Z."/>
            <person name="He J."/>
            <person name="Li F."/>
            <person name="Wang M."/>
        </authorList>
    </citation>
    <scope>NUCLEOTIDE SEQUENCE [LARGE SCALE GENOMIC DNA]</scope>
    <source>
        <strain evidence="2">ZL_2023a</strain>
    </source>
</reference>
<dbReference type="SUPFAM" id="SSF52058">
    <property type="entry name" value="L domain-like"/>
    <property type="match status" value="1"/>
</dbReference>
<dbReference type="Gene3D" id="3.80.10.10">
    <property type="entry name" value="Ribonuclease Inhibitor"/>
    <property type="match status" value="2"/>
</dbReference>
<proteinExistence type="predicted"/>
<dbReference type="Proteomes" id="UP001445076">
    <property type="component" value="Unassembled WGS sequence"/>
</dbReference>
<reference evidence="2" key="2">
    <citation type="submission" date="2024-01" db="EMBL/GenBank/DDBJ databases">
        <authorList>
            <person name="He J."/>
            <person name="Wang M."/>
            <person name="Zheng J."/>
            <person name="Liu Z."/>
        </authorList>
    </citation>
    <scope>NUCLEOTIDE SEQUENCE</scope>
    <source>
        <strain evidence="2">ZL_2023a</strain>
        <tissue evidence="2">Muscle</tissue>
    </source>
</reference>
<keyword evidence="3" id="KW-1185">Reference proteome</keyword>
<evidence type="ECO:0000313" key="2">
    <source>
        <dbReference type="EMBL" id="KAK8741281.1"/>
    </source>
</evidence>
<protein>
    <submittedName>
        <fullName evidence="2">Uncharacterized protein</fullName>
    </submittedName>
</protein>
<organism evidence="2 3">
    <name type="scientific">Cherax quadricarinatus</name>
    <name type="common">Australian red claw crayfish</name>
    <dbReference type="NCBI Taxonomy" id="27406"/>
    <lineage>
        <taxon>Eukaryota</taxon>
        <taxon>Metazoa</taxon>
        <taxon>Ecdysozoa</taxon>
        <taxon>Arthropoda</taxon>
        <taxon>Crustacea</taxon>
        <taxon>Multicrustacea</taxon>
        <taxon>Malacostraca</taxon>
        <taxon>Eumalacostraca</taxon>
        <taxon>Eucarida</taxon>
        <taxon>Decapoda</taxon>
        <taxon>Pleocyemata</taxon>
        <taxon>Astacidea</taxon>
        <taxon>Parastacoidea</taxon>
        <taxon>Parastacidae</taxon>
        <taxon>Cherax</taxon>
    </lineage>
</organism>
<dbReference type="EMBL" id="JARKIK010000031">
    <property type="protein sequence ID" value="KAK8741280.1"/>
    <property type="molecule type" value="Genomic_DNA"/>
</dbReference>
<feature type="region of interest" description="Disordered" evidence="1">
    <location>
        <begin position="33"/>
        <end position="59"/>
    </location>
</feature>
<dbReference type="PANTHER" id="PTHR13318">
    <property type="entry name" value="PARTNER OF PAIRED, ISOFORM B-RELATED"/>
    <property type="match status" value="1"/>
</dbReference>
<sequence length="674" mass="77365">MPVQKRVLPLSNLCIQIITQLLIEIISMHHHESNSKTEISKDTQEQQDSSHEGHQHPENIKAEDNHIEISEQEAAPFFPNQQNSEEGKMYDNGQQNIEQAETCSSIPKNSEQKIMLSQIITNEDTHDQFRESETGLDQSLTGSFSSIRSTLEEKNAAQIIEKEIKKENKLEVIREELSQLLTSHSHVTLHDHLFESFTVRLDPLYMHNKKVRPAIQCILVHFINSTLRYLDFGKAKMFSEASMCKVLFEHLHNATRLDKLVIGRSCYWRSQIFEMLSAKLVCMPYLTILKIQYIGTPEMIHDLSSICPKLCELSLKGSEKITDHQCEEIAKCTGLVSLDISGTRITGRGCWKILDSIKNLSWLHHCAFNCNSDSIVFESRADLFNCIKKQLQHGENALPLVDPQVLNVRDVRFNLKNFWLFNPFTEDLLTTVLCPCLEHLRLDFVFQDLGEEPDVSILSSLSKIKKLEVNLYDRCIIDLISRMVEGCGVRLTTLELHLVDDWFFVAQAHNVVASCCPNLITLNFSGDYKARHSLEECDNQLDFGIPTPAHPHLKHIKLVGVVSDQRLNFLLSHTPALHTLRLDGELEWLHDTAFIHILRTNPLPHLEEMWFNVSTTVTLDTVRLLLQQDNALKHIGRLCYMNGATMGKYQELLTQVRQHNLDIKLIWVTDERTK</sequence>
<gene>
    <name evidence="2" type="ORF">OTU49_002596</name>
</gene>
<evidence type="ECO:0000256" key="1">
    <source>
        <dbReference type="SAM" id="MobiDB-lite"/>
    </source>
</evidence>
<dbReference type="AlphaFoldDB" id="A0AAW0XA84"/>
<dbReference type="PANTHER" id="PTHR13318:SF95">
    <property type="entry name" value="F-BOX PROTEIN YLR352W"/>
    <property type="match status" value="1"/>
</dbReference>
<dbReference type="InterPro" id="IPR032675">
    <property type="entry name" value="LRR_dom_sf"/>
</dbReference>
<name>A0AAW0XA84_CHEQU</name>
<dbReference type="EMBL" id="JARKIK010000031">
    <property type="protein sequence ID" value="KAK8741281.1"/>
    <property type="molecule type" value="Genomic_DNA"/>
</dbReference>
<dbReference type="GO" id="GO:0019005">
    <property type="term" value="C:SCF ubiquitin ligase complex"/>
    <property type="evidence" value="ECO:0007669"/>
    <property type="project" value="TreeGrafter"/>
</dbReference>
<accession>A0AAW0XA84</accession>
<evidence type="ECO:0000313" key="3">
    <source>
        <dbReference type="Proteomes" id="UP001445076"/>
    </source>
</evidence>
<dbReference type="GO" id="GO:0031146">
    <property type="term" value="P:SCF-dependent proteasomal ubiquitin-dependent protein catabolic process"/>
    <property type="evidence" value="ECO:0007669"/>
    <property type="project" value="TreeGrafter"/>
</dbReference>
<dbReference type="SUPFAM" id="SSF52047">
    <property type="entry name" value="RNI-like"/>
    <property type="match status" value="1"/>
</dbReference>